<dbReference type="InterPro" id="IPR023365">
    <property type="entry name" value="Sortase_dom-sf"/>
</dbReference>
<evidence type="ECO:0000313" key="2">
    <source>
        <dbReference type="EMBL" id="MBP1907630.1"/>
    </source>
</evidence>
<dbReference type="Proteomes" id="UP001519272">
    <property type="component" value="Unassembled WGS sequence"/>
</dbReference>
<dbReference type="CDD" id="cd06166">
    <property type="entry name" value="Sortase_D_2"/>
    <property type="match status" value="1"/>
</dbReference>
<dbReference type="GO" id="GO:0016787">
    <property type="term" value="F:hydrolase activity"/>
    <property type="evidence" value="ECO:0007669"/>
    <property type="project" value="UniProtKB-KW"/>
</dbReference>
<dbReference type="RefSeq" id="WP_245251682.1">
    <property type="nucleotide sequence ID" value="NZ_JAGGKG010000030.1"/>
</dbReference>
<dbReference type="InterPro" id="IPR005754">
    <property type="entry name" value="Sortase"/>
</dbReference>
<dbReference type="Pfam" id="PF04203">
    <property type="entry name" value="Sortase"/>
    <property type="match status" value="1"/>
</dbReference>
<accession>A0ABS4FYM0</accession>
<protein>
    <submittedName>
        <fullName evidence="2">Sortase A</fullName>
        <ecNumber evidence="2">3.4.22.70</ecNumber>
    </submittedName>
</protein>
<evidence type="ECO:0000256" key="1">
    <source>
        <dbReference type="ARBA" id="ARBA00022801"/>
    </source>
</evidence>
<dbReference type="SUPFAM" id="SSF63817">
    <property type="entry name" value="Sortase"/>
    <property type="match status" value="1"/>
</dbReference>
<reference evidence="2 3" key="1">
    <citation type="submission" date="2021-03" db="EMBL/GenBank/DDBJ databases">
        <title>Genomic Encyclopedia of Type Strains, Phase IV (KMG-IV): sequencing the most valuable type-strain genomes for metagenomic binning, comparative biology and taxonomic classification.</title>
        <authorList>
            <person name="Goeker M."/>
        </authorList>
    </citation>
    <scope>NUCLEOTIDE SEQUENCE [LARGE SCALE GENOMIC DNA]</scope>
    <source>
        <strain evidence="2 3">DSM 14349</strain>
    </source>
</reference>
<gene>
    <name evidence="2" type="ORF">J2Z32_004310</name>
</gene>
<keyword evidence="3" id="KW-1185">Reference proteome</keyword>
<organism evidence="2 3">
    <name type="scientific">Paenibacillus turicensis</name>
    <dbReference type="NCBI Taxonomy" id="160487"/>
    <lineage>
        <taxon>Bacteria</taxon>
        <taxon>Bacillati</taxon>
        <taxon>Bacillota</taxon>
        <taxon>Bacilli</taxon>
        <taxon>Bacillales</taxon>
        <taxon>Paenibacillaceae</taxon>
        <taxon>Paenibacillus</taxon>
    </lineage>
</organism>
<dbReference type="InterPro" id="IPR042000">
    <property type="entry name" value="Sortase_D_2"/>
</dbReference>
<keyword evidence="1 2" id="KW-0378">Hydrolase</keyword>
<dbReference type="NCBIfam" id="TIGR01076">
    <property type="entry name" value="sortase_fam"/>
    <property type="match status" value="1"/>
</dbReference>
<comment type="caution">
    <text evidence="2">The sequence shown here is derived from an EMBL/GenBank/DDBJ whole genome shotgun (WGS) entry which is preliminary data.</text>
</comment>
<sequence>MKKKLSYLLIIAGFCIMLFPAVNEWLADQEQNHLLEIAEAGSTVSENSMIGQDYAQVSQLLDEGVSSTDENKAQPIKLEEGVLGIISIDSINLKLPILEGATKKNMRHAAAHMSETTPLGQIGNAAIAAHRAHKEGRLFNRLGEVKIGDEIIVQNDQQKYIYKVYNIVIVEPTDLSVLDTNGQDSIVTLITCDPMINPTHRLIVQAKL</sequence>
<dbReference type="EC" id="3.4.22.70" evidence="2"/>
<evidence type="ECO:0000313" key="3">
    <source>
        <dbReference type="Proteomes" id="UP001519272"/>
    </source>
</evidence>
<dbReference type="EMBL" id="JAGGKG010000030">
    <property type="protein sequence ID" value="MBP1907630.1"/>
    <property type="molecule type" value="Genomic_DNA"/>
</dbReference>
<name>A0ABS4FYM0_9BACL</name>
<proteinExistence type="predicted"/>
<dbReference type="Gene3D" id="2.40.260.10">
    <property type="entry name" value="Sortase"/>
    <property type="match status" value="1"/>
</dbReference>